<dbReference type="InterPro" id="IPR008977">
    <property type="entry name" value="PHM/PNGase_F_dom_sf"/>
</dbReference>
<dbReference type="Gene3D" id="2.60.120.230">
    <property type="match status" value="1"/>
</dbReference>
<reference evidence="4" key="1">
    <citation type="submission" date="2024-05" db="EMBL/GenBank/DDBJ databases">
        <title>Planctomycetes of the genus Singulisphaera possess chitinolytic capabilities.</title>
        <authorList>
            <person name="Ivanova A."/>
        </authorList>
    </citation>
    <scope>NUCLEOTIDE SEQUENCE</scope>
    <source>
        <strain evidence="4">Ch08T</strain>
    </source>
</reference>
<keyword evidence="1" id="KW-1015">Disulfide bond</keyword>
<dbReference type="GO" id="GO:0016209">
    <property type="term" value="F:antioxidant activity"/>
    <property type="evidence" value="ECO:0007669"/>
    <property type="project" value="InterPro"/>
</dbReference>
<dbReference type="Pfam" id="PF00578">
    <property type="entry name" value="AhpC-TSA"/>
    <property type="match status" value="1"/>
</dbReference>
<name>A0AAU7CIS7_9BACT</name>
<dbReference type="InterPro" id="IPR013766">
    <property type="entry name" value="Thioredoxin_domain"/>
</dbReference>
<evidence type="ECO:0000256" key="1">
    <source>
        <dbReference type="ARBA" id="ARBA00023157"/>
    </source>
</evidence>
<dbReference type="EMBL" id="CP155447">
    <property type="protein sequence ID" value="XBH05299.1"/>
    <property type="molecule type" value="Genomic_DNA"/>
</dbReference>
<accession>A0AAU7CIS7</accession>
<sequence>MSLRRLTVCGLLALTAGALVAWWANPPADLEEIQVTEPPFLKEAAVRRSLDGEKLDFLAPVSGVAVVLFYSRECPIPAESLATLSRLATDFPANRLFLAGVCVDPDADRKTIEASNQKQQLPLSTIAHDQDGSLVRLFGVKLVPEVFVLDEEGRLRYRGRIDGPSPASGDQKPGMASSGLLGAVEAILSDRPVPEPELKAVGCPLPEWPLAQANTTITTYHRDVAPILRRSCQPCHQPGQSGPFSLITYTQAAKRADDLAAVTEQRLMPPWKPVPGLGPPLKHDRTLLASEIKTLQAWAAAGAPEGQPDLETPPVSVPPQEWALGTPELVVEMDQPFQIPASGDDLYRCFVMPTALPKDRFLTAIEVKPGNPRVVHHTFGYVDTRGLGRQRDADDPMPGYPCFSGFTGDQIFGLLGGWTPGNDVHPFGAGIGLELPRNADVVMQVHYHPSGKPETDRTRLGLYLSKTPVRQALEWVSACPDVGKFRLPADDPEIQVVANLNVPIPVALHAMTPHMHWLGRRFRATVLLPGGRIQPLIAIDDWDFNRQDTYYLREPLSIPAGSIIQIEGLYDNSSRNPHNPNHPPEDVRWGEATTDDMLILFLALTQDGQDLTRPGARNTFMEEFFQGKPPAVTSRESPSAH</sequence>
<dbReference type="GO" id="GO:0005507">
    <property type="term" value="F:copper ion binding"/>
    <property type="evidence" value="ECO:0007669"/>
    <property type="project" value="InterPro"/>
</dbReference>
<dbReference type="PROSITE" id="PS51352">
    <property type="entry name" value="THIOREDOXIN_2"/>
    <property type="match status" value="1"/>
</dbReference>
<feature type="domain" description="Thioredoxin" evidence="3">
    <location>
        <begin position="31"/>
        <end position="189"/>
    </location>
</feature>
<dbReference type="Gene3D" id="3.40.30.10">
    <property type="entry name" value="Glutaredoxin"/>
    <property type="match status" value="1"/>
</dbReference>
<keyword evidence="2" id="KW-0732">Signal</keyword>
<feature type="chain" id="PRO_5044020170" evidence="2">
    <location>
        <begin position="22"/>
        <end position="641"/>
    </location>
</feature>
<dbReference type="GO" id="GO:0016715">
    <property type="term" value="F:oxidoreductase activity, acting on paired donors, with incorporation or reduction of molecular oxygen, reduced ascorbate as one donor, and incorporation of one atom of oxygen"/>
    <property type="evidence" value="ECO:0007669"/>
    <property type="project" value="InterPro"/>
</dbReference>
<dbReference type="InterPro" id="IPR000866">
    <property type="entry name" value="AhpC/TSA"/>
</dbReference>
<dbReference type="InterPro" id="IPR047262">
    <property type="entry name" value="PRX-like1"/>
</dbReference>
<proteinExistence type="predicted"/>
<organism evidence="4">
    <name type="scientific">Singulisphaera sp. Ch08</name>
    <dbReference type="NCBI Taxonomy" id="3120278"/>
    <lineage>
        <taxon>Bacteria</taxon>
        <taxon>Pseudomonadati</taxon>
        <taxon>Planctomycetota</taxon>
        <taxon>Planctomycetia</taxon>
        <taxon>Isosphaerales</taxon>
        <taxon>Isosphaeraceae</taxon>
        <taxon>Singulisphaera</taxon>
    </lineage>
</organism>
<dbReference type="PANTHER" id="PTHR43640">
    <property type="entry name" value="OS07G0260300 PROTEIN"/>
    <property type="match status" value="1"/>
</dbReference>
<dbReference type="SUPFAM" id="SSF49742">
    <property type="entry name" value="PHM/PNGase F"/>
    <property type="match status" value="2"/>
</dbReference>
<gene>
    <name evidence="4" type="ORF">V5E97_04570</name>
</gene>
<evidence type="ECO:0000313" key="4">
    <source>
        <dbReference type="EMBL" id="XBH05299.1"/>
    </source>
</evidence>
<dbReference type="RefSeq" id="WP_406698115.1">
    <property type="nucleotide sequence ID" value="NZ_CP155447.1"/>
</dbReference>
<dbReference type="InterPro" id="IPR036939">
    <property type="entry name" value="Cu2_ascorb_mOase_N_sf"/>
</dbReference>
<dbReference type="InterPro" id="IPR036249">
    <property type="entry name" value="Thioredoxin-like_sf"/>
</dbReference>
<evidence type="ECO:0000256" key="2">
    <source>
        <dbReference type="SAM" id="SignalP"/>
    </source>
</evidence>
<dbReference type="SUPFAM" id="SSF52833">
    <property type="entry name" value="Thioredoxin-like"/>
    <property type="match status" value="1"/>
</dbReference>
<evidence type="ECO:0000259" key="3">
    <source>
        <dbReference type="PROSITE" id="PS51352"/>
    </source>
</evidence>
<dbReference type="AlphaFoldDB" id="A0AAU7CIS7"/>
<dbReference type="InterPro" id="IPR014784">
    <property type="entry name" value="Cu2_ascorb_mOase-like_C"/>
</dbReference>
<dbReference type="PANTHER" id="PTHR43640:SF1">
    <property type="entry name" value="THIOREDOXIN-DEPENDENT PEROXIREDOXIN"/>
    <property type="match status" value="1"/>
</dbReference>
<dbReference type="Gene3D" id="2.60.120.310">
    <property type="entry name" value="Copper type II, ascorbate-dependent monooxygenase, N-terminal domain"/>
    <property type="match status" value="1"/>
</dbReference>
<feature type="signal peptide" evidence="2">
    <location>
        <begin position="1"/>
        <end position="21"/>
    </location>
</feature>
<protein>
    <submittedName>
        <fullName evidence="4">Redoxin domain-containing protein</fullName>
    </submittedName>
</protein>